<dbReference type="OrthoDB" id="9803128at2"/>
<dbReference type="EMBL" id="MBLM01000032">
    <property type="protein sequence ID" value="OHV43517.1"/>
    <property type="molecule type" value="Genomic_DNA"/>
</dbReference>
<dbReference type="PANTHER" id="PTHR33571">
    <property type="entry name" value="SSL8005 PROTEIN"/>
    <property type="match status" value="1"/>
</dbReference>
<dbReference type="Gene3D" id="3.30.460.10">
    <property type="entry name" value="Beta Polymerase, domain 2"/>
    <property type="match status" value="1"/>
</dbReference>
<dbReference type="RefSeq" id="WP_035740686.1">
    <property type="nucleotide sequence ID" value="NZ_MBLM01000032.1"/>
</dbReference>
<comment type="similarity">
    <text evidence="9">Belongs to the MntA antitoxin family.</text>
</comment>
<evidence type="ECO:0000259" key="10">
    <source>
        <dbReference type="Pfam" id="PF01909"/>
    </source>
</evidence>
<reference evidence="12" key="1">
    <citation type="submission" date="2016-07" db="EMBL/GenBank/DDBJ databases">
        <title>Sequence Frankia sp. strain CcI1.17.</title>
        <authorList>
            <person name="Ghodhbane-Gtari F."/>
            <person name="Swanson E."/>
            <person name="Gueddou A."/>
            <person name="Morris K."/>
            <person name="Hezbri K."/>
            <person name="Ktari A."/>
            <person name="Nouioui I."/>
            <person name="Abebe-Akele F."/>
            <person name="Simpson S."/>
            <person name="Thomas K."/>
            <person name="Gtari M."/>
            <person name="Tisa L.S."/>
            <person name="Hurst S."/>
        </authorList>
    </citation>
    <scope>NUCLEOTIDE SEQUENCE [LARGE SCALE GENOMIC DNA]</scope>
    <source>
        <strain evidence="12">Cc1.17</strain>
    </source>
</reference>
<keyword evidence="12" id="KW-1185">Reference proteome</keyword>
<evidence type="ECO:0000256" key="7">
    <source>
        <dbReference type="ARBA" id="ARBA00022840"/>
    </source>
</evidence>
<dbReference type="InterPro" id="IPR043519">
    <property type="entry name" value="NT_sf"/>
</dbReference>
<dbReference type="GO" id="GO:0016779">
    <property type="term" value="F:nucleotidyltransferase activity"/>
    <property type="evidence" value="ECO:0007669"/>
    <property type="project" value="UniProtKB-KW"/>
</dbReference>
<dbReference type="SUPFAM" id="SSF81301">
    <property type="entry name" value="Nucleotidyltransferase"/>
    <property type="match status" value="1"/>
</dbReference>
<dbReference type="PANTHER" id="PTHR33571:SF12">
    <property type="entry name" value="BSL3053 PROTEIN"/>
    <property type="match status" value="1"/>
</dbReference>
<dbReference type="GO" id="GO:0005524">
    <property type="term" value="F:ATP binding"/>
    <property type="evidence" value="ECO:0007669"/>
    <property type="project" value="UniProtKB-KW"/>
</dbReference>
<keyword evidence="8" id="KW-0460">Magnesium</keyword>
<keyword evidence="7" id="KW-0067">ATP-binding</keyword>
<evidence type="ECO:0000256" key="9">
    <source>
        <dbReference type="ARBA" id="ARBA00038276"/>
    </source>
</evidence>
<protein>
    <submittedName>
        <fullName evidence="11">Nucleotidyltransferase</fullName>
    </submittedName>
</protein>
<dbReference type="InterPro" id="IPR052038">
    <property type="entry name" value="Type-VII_TA_antitoxin"/>
</dbReference>
<evidence type="ECO:0000256" key="3">
    <source>
        <dbReference type="ARBA" id="ARBA00022679"/>
    </source>
</evidence>
<keyword evidence="4" id="KW-0548">Nucleotidyltransferase</keyword>
<name>A0A1S1RBV1_9ACTN</name>
<accession>A0A1S1RBV1</accession>
<proteinExistence type="inferred from homology"/>
<keyword evidence="6" id="KW-0547">Nucleotide-binding</keyword>
<evidence type="ECO:0000256" key="2">
    <source>
        <dbReference type="ARBA" id="ARBA00022649"/>
    </source>
</evidence>
<dbReference type="Proteomes" id="UP000179627">
    <property type="component" value="Unassembled WGS sequence"/>
</dbReference>
<dbReference type="Pfam" id="PF01909">
    <property type="entry name" value="NTP_transf_2"/>
    <property type="match status" value="1"/>
</dbReference>
<keyword evidence="3 11" id="KW-0808">Transferase</keyword>
<comment type="caution">
    <text evidence="11">The sequence shown here is derived from an EMBL/GenBank/DDBJ whole genome shotgun (WGS) entry which is preliminary data.</text>
</comment>
<dbReference type="AlphaFoldDB" id="A0A1S1RBV1"/>
<evidence type="ECO:0000313" key="12">
    <source>
        <dbReference type="Proteomes" id="UP000179627"/>
    </source>
</evidence>
<feature type="domain" description="Polymerase nucleotidyl transferase" evidence="10">
    <location>
        <begin position="16"/>
        <end position="95"/>
    </location>
</feature>
<gene>
    <name evidence="11" type="ORF">CC117_32650</name>
</gene>
<evidence type="ECO:0000256" key="6">
    <source>
        <dbReference type="ARBA" id="ARBA00022741"/>
    </source>
</evidence>
<dbReference type="CDD" id="cd05403">
    <property type="entry name" value="NT_KNTase_like"/>
    <property type="match status" value="1"/>
</dbReference>
<evidence type="ECO:0000256" key="4">
    <source>
        <dbReference type="ARBA" id="ARBA00022695"/>
    </source>
</evidence>
<evidence type="ECO:0000256" key="5">
    <source>
        <dbReference type="ARBA" id="ARBA00022723"/>
    </source>
</evidence>
<evidence type="ECO:0000313" key="11">
    <source>
        <dbReference type="EMBL" id="OHV43517.1"/>
    </source>
</evidence>
<organism evidence="11 12">
    <name type="scientific">Parafrankia colletiae</name>
    <dbReference type="NCBI Taxonomy" id="573497"/>
    <lineage>
        <taxon>Bacteria</taxon>
        <taxon>Bacillati</taxon>
        <taxon>Actinomycetota</taxon>
        <taxon>Actinomycetes</taxon>
        <taxon>Frankiales</taxon>
        <taxon>Frankiaceae</taxon>
        <taxon>Parafrankia</taxon>
    </lineage>
</organism>
<sequence>MRSIAGVEIDRARLAAICSRYGIAELQLFGSQARGTATADSDIDILYTLAPGRRLGWDIEQFADDLADLFGRPVDLVSVRGLHPLLRSSVLAEARPVYAA</sequence>
<comment type="cofactor">
    <cofactor evidence="1">
        <name>Mg(2+)</name>
        <dbReference type="ChEBI" id="CHEBI:18420"/>
    </cofactor>
</comment>
<keyword evidence="2" id="KW-1277">Toxin-antitoxin system</keyword>
<evidence type="ECO:0000256" key="1">
    <source>
        <dbReference type="ARBA" id="ARBA00001946"/>
    </source>
</evidence>
<dbReference type="InterPro" id="IPR002934">
    <property type="entry name" value="Polymerase_NTP_transf_dom"/>
</dbReference>
<keyword evidence="5" id="KW-0479">Metal-binding</keyword>
<evidence type="ECO:0000256" key="8">
    <source>
        <dbReference type="ARBA" id="ARBA00022842"/>
    </source>
</evidence>
<dbReference type="GO" id="GO:0046872">
    <property type="term" value="F:metal ion binding"/>
    <property type="evidence" value="ECO:0007669"/>
    <property type="project" value="UniProtKB-KW"/>
</dbReference>